<feature type="region of interest" description="Disordered" evidence="1">
    <location>
        <begin position="64"/>
        <end position="121"/>
    </location>
</feature>
<evidence type="ECO:0000256" key="1">
    <source>
        <dbReference type="SAM" id="MobiDB-lite"/>
    </source>
</evidence>
<comment type="caution">
    <text evidence="2">The sequence shown here is derived from an EMBL/GenBank/DDBJ whole genome shotgun (WGS) entry which is preliminary data.</text>
</comment>
<protein>
    <submittedName>
        <fullName evidence="2">Uncharacterized protein</fullName>
    </submittedName>
</protein>
<dbReference type="Proteomes" id="UP001219525">
    <property type="component" value="Unassembled WGS sequence"/>
</dbReference>
<name>A0AAD6V2U7_9AGAR</name>
<dbReference type="EMBL" id="JARJCW010000061">
    <property type="protein sequence ID" value="KAJ7200803.1"/>
    <property type="molecule type" value="Genomic_DNA"/>
</dbReference>
<proteinExistence type="predicted"/>
<keyword evidence="3" id="KW-1185">Reference proteome</keyword>
<gene>
    <name evidence="2" type="ORF">GGX14DRAFT_571811</name>
</gene>
<accession>A0AAD6V2U7</accession>
<organism evidence="2 3">
    <name type="scientific">Mycena pura</name>
    <dbReference type="NCBI Taxonomy" id="153505"/>
    <lineage>
        <taxon>Eukaryota</taxon>
        <taxon>Fungi</taxon>
        <taxon>Dikarya</taxon>
        <taxon>Basidiomycota</taxon>
        <taxon>Agaricomycotina</taxon>
        <taxon>Agaricomycetes</taxon>
        <taxon>Agaricomycetidae</taxon>
        <taxon>Agaricales</taxon>
        <taxon>Marasmiineae</taxon>
        <taxon>Mycenaceae</taxon>
        <taxon>Mycena</taxon>
    </lineage>
</organism>
<feature type="region of interest" description="Disordered" evidence="1">
    <location>
        <begin position="1"/>
        <end position="48"/>
    </location>
</feature>
<sequence length="478" mass="53012">MRNRTSFADEAAAAGATLDTTSERGGSGEHSGYEYRSVTPPAMHATQEHLAEKWGLPADERGALPGIRVTRSQRFTVPRTEGTGSGMAGDSDARLEAIRNVDTSEMPQVPSRESNDAEPSVNDGALTAVGELEEGHLPAFDQNTLQRNAAMRLRPYELEEYFLQYPKREYISSDDSSSDEEQQIVLRRRANEQAGWTQVGRNYLRRVDAEGAKASDALVIKRSFFPDWFSADDKYSSEDEDGEESEPDTPELYNITVPKLPAWKPIELNMFESIKQELSDDEEIYGLLTEEDSETDDDANIQVALLESWKSSRAQGLDAGRRASESKVHVGVTVVELDDNGNEIEGTRTYNANKRASKDKSKGKSVDIDEKGPRYDEFHQPGPSRPKFKPAMGTNKPTGAGDKNKSAPGFDVGVKPGVNTEGQDEPGDKKYKPTGNIPVTDMRSKLRSTKLKAKEFLQLKFELELKPIRFSEATETYA</sequence>
<feature type="compositionally biased region" description="Basic and acidic residues" evidence="1">
    <location>
        <begin position="356"/>
        <end position="379"/>
    </location>
</feature>
<dbReference type="AlphaFoldDB" id="A0AAD6V2U7"/>
<evidence type="ECO:0000313" key="3">
    <source>
        <dbReference type="Proteomes" id="UP001219525"/>
    </source>
</evidence>
<feature type="region of interest" description="Disordered" evidence="1">
    <location>
        <begin position="343"/>
        <end position="445"/>
    </location>
</feature>
<evidence type="ECO:0000313" key="2">
    <source>
        <dbReference type="EMBL" id="KAJ7200803.1"/>
    </source>
</evidence>
<reference evidence="2" key="1">
    <citation type="submission" date="2023-03" db="EMBL/GenBank/DDBJ databases">
        <title>Massive genome expansion in bonnet fungi (Mycena s.s.) driven by repeated elements and novel gene families across ecological guilds.</title>
        <authorList>
            <consortium name="Lawrence Berkeley National Laboratory"/>
            <person name="Harder C.B."/>
            <person name="Miyauchi S."/>
            <person name="Viragh M."/>
            <person name="Kuo A."/>
            <person name="Thoen E."/>
            <person name="Andreopoulos B."/>
            <person name="Lu D."/>
            <person name="Skrede I."/>
            <person name="Drula E."/>
            <person name="Henrissat B."/>
            <person name="Morin E."/>
            <person name="Kohler A."/>
            <person name="Barry K."/>
            <person name="LaButti K."/>
            <person name="Morin E."/>
            <person name="Salamov A."/>
            <person name="Lipzen A."/>
            <person name="Mereny Z."/>
            <person name="Hegedus B."/>
            <person name="Baldrian P."/>
            <person name="Stursova M."/>
            <person name="Weitz H."/>
            <person name="Taylor A."/>
            <person name="Grigoriev I.V."/>
            <person name="Nagy L.G."/>
            <person name="Martin F."/>
            <person name="Kauserud H."/>
        </authorList>
    </citation>
    <scope>NUCLEOTIDE SEQUENCE</scope>
    <source>
        <strain evidence="2">9144</strain>
    </source>
</reference>